<dbReference type="Gene3D" id="3.90.850.10">
    <property type="entry name" value="Fumarylacetoacetase-like, C-terminal domain"/>
    <property type="match status" value="1"/>
</dbReference>
<sequence>MSDLQLEDSDVIKQCKHVIGLFKGKERNFWFVRTPEFLIDAKDNHIPIPIGHLGVTCDLAFAIVIGKDLGHNSGHDEIKKAINGYGAMLLARTKDSEYEDPEGTGLHKIHEFSDGTALSTLVNTDYAVGIEKSAVWYSVNDKNVKKIPIASLPHDPISLVFEALKWGTLNTGDLVLYAEDGEHYCKAGDTIELGLENFLRSQFTVEKMSELQATVNEDLHRHEKMTMHVVDELIH</sequence>
<accession>A0A1I7RT81</accession>
<dbReference type="Proteomes" id="UP000659654">
    <property type="component" value="Unassembled WGS sequence"/>
</dbReference>
<evidence type="ECO:0000313" key="3">
    <source>
        <dbReference type="EMBL" id="CAD5231413.1"/>
    </source>
</evidence>
<dbReference type="WBParaSite" id="BXY_0393500.1">
    <property type="protein sequence ID" value="BXY_0393500.1"/>
    <property type="gene ID" value="BXY_0393500"/>
</dbReference>
<comment type="similarity">
    <text evidence="1">Belongs to the FAH family.</text>
</comment>
<dbReference type="SUPFAM" id="SSF56529">
    <property type="entry name" value="FAH"/>
    <property type="match status" value="1"/>
</dbReference>
<dbReference type="SMR" id="A0A1I7RT81"/>
<dbReference type="OrthoDB" id="411064at2759"/>
<name>A0A1I7RT81_BURXY</name>
<evidence type="ECO:0000259" key="2">
    <source>
        <dbReference type="Pfam" id="PF01557"/>
    </source>
</evidence>
<dbReference type="Proteomes" id="UP000582659">
    <property type="component" value="Unassembled WGS sequence"/>
</dbReference>
<organism evidence="4 6">
    <name type="scientific">Bursaphelenchus xylophilus</name>
    <name type="common">Pinewood nematode worm</name>
    <name type="synonym">Aphelenchoides xylophilus</name>
    <dbReference type="NCBI Taxonomy" id="6326"/>
    <lineage>
        <taxon>Eukaryota</taxon>
        <taxon>Metazoa</taxon>
        <taxon>Ecdysozoa</taxon>
        <taxon>Nematoda</taxon>
        <taxon>Chromadorea</taxon>
        <taxon>Rhabditida</taxon>
        <taxon>Tylenchina</taxon>
        <taxon>Tylenchomorpha</taxon>
        <taxon>Aphelenchoidea</taxon>
        <taxon>Aphelenchoididae</taxon>
        <taxon>Bursaphelenchus</taxon>
    </lineage>
</organism>
<proteinExistence type="inferred from homology"/>
<evidence type="ECO:0000313" key="5">
    <source>
        <dbReference type="Proteomes" id="UP000659654"/>
    </source>
</evidence>
<dbReference type="EMBL" id="CAJFCV020000005">
    <property type="protein sequence ID" value="CAG9122548.1"/>
    <property type="molecule type" value="Genomic_DNA"/>
</dbReference>
<reference evidence="3" key="2">
    <citation type="submission" date="2020-09" db="EMBL/GenBank/DDBJ databases">
        <authorList>
            <person name="Kikuchi T."/>
        </authorList>
    </citation>
    <scope>NUCLEOTIDE SEQUENCE</scope>
    <source>
        <strain evidence="3">Ka4C1</strain>
    </source>
</reference>
<protein>
    <submittedName>
        <fullName evidence="3">(pine wood nematode) hypothetical protein</fullName>
    </submittedName>
    <submittedName>
        <fullName evidence="6">FAA_hydrolase domain-containing protein</fullName>
    </submittedName>
</protein>
<evidence type="ECO:0000256" key="1">
    <source>
        <dbReference type="ARBA" id="ARBA00010211"/>
    </source>
</evidence>
<dbReference type="InterPro" id="IPR011234">
    <property type="entry name" value="Fumarylacetoacetase-like_C"/>
</dbReference>
<feature type="domain" description="Fumarylacetoacetase-like C-terminal" evidence="2">
    <location>
        <begin position="28"/>
        <end position="203"/>
    </location>
</feature>
<dbReference type="Pfam" id="PF01557">
    <property type="entry name" value="FAA_hydrolase"/>
    <property type="match status" value="1"/>
</dbReference>
<gene>
    <name evidence="3" type="ORF">BXYJ_LOCUS11509</name>
</gene>
<dbReference type="EMBL" id="CAJFDI010000005">
    <property type="protein sequence ID" value="CAD5231413.1"/>
    <property type="molecule type" value="Genomic_DNA"/>
</dbReference>
<reference evidence="6" key="1">
    <citation type="submission" date="2016-11" db="UniProtKB">
        <authorList>
            <consortium name="WormBaseParasite"/>
        </authorList>
    </citation>
    <scope>IDENTIFICATION</scope>
</reference>
<keyword evidence="5" id="KW-1185">Reference proteome</keyword>
<dbReference type="Proteomes" id="UP000095284">
    <property type="component" value="Unplaced"/>
</dbReference>
<evidence type="ECO:0000313" key="4">
    <source>
        <dbReference type="Proteomes" id="UP000095284"/>
    </source>
</evidence>
<dbReference type="AlphaFoldDB" id="A0A1I7RT81"/>
<dbReference type="GO" id="GO:0003824">
    <property type="term" value="F:catalytic activity"/>
    <property type="evidence" value="ECO:0007669"/>
    <property type="project" value="InterPro"/>
</dbReference>
<evidence type="ECO:0000313" key="6">
    <source>
        <dbReference type="WBParaSite" id="BXY_0393500.1"/>
    </source>
</evidence>
<dbReference type="InterPro" id="IPR036663">
    <property type="entry name" value="Fumarylacetoacetase_C_sf"/>
</dbReference>